<name>A0A7K0FWX8_9SPHI</name>
<evidence type="ECO:0000313" key="2">
    <source>
        <dbReference type="Proteomes" id="UP000487757"/>
    </source>
</evidence>
<evidence type="ECO:0000313" key="1">
    <source>
        <dbReference type="EMBL" id="MRX75574.1"/>
    </source>
</evidence>
<evidence type="ECO:0008006" key="3">
    <source>
        <dbReference type="Google" id="ProtNLM"/>
    </source>
</evidence>
<gene>
    <name evidence="1" type="ORF">GJU39_05675</name>
</gene>
<reference evidence="1 2" key="1">
    <citation type="submission" date="2019-11" db="EMBL/GenBank/DDBJ databases">
        <title>Pedobacter petrophilus genome.</title>
        <authorList>
            <person name="Feldbauer M.J."/>
            <person name="Newman J.D."/>
        </authorList>
    </citation>
    <scope>NUCLEOTIDE SEQUENCE [LARGE SCALE GENOMIC DNA]</scope>
    <source>
        <strain evidence="1 2">LMG 29686</strain>
    </source>
</reference>
<protein>
    <recommendedName>
        <fullName evidence="3">DUF479 domain-containing protein</fullName>
    </recommendedName>
</protein>
<keyword evidence="2" id="KW-1185">Reference proteome</keyword>
<dbReference type="EMBL" id="WKKH01000006">
    <property type="protein sequence ID" value="MRX75574.1"/>
    <property type="molecule type" value="Genomic_DNA"/>
</dbReference>
<comment type="caution">
    <text evidence="1">The sequence shown here is derived from an EMBL/GenBank/DDBJ whole genome shotgun (WGS) entry which is preliminary data.</text>
</comment>
<dbReference type="GO" id="GO:0006633">
    <property type="term" value="P:fatty acid biosynthetic process"/>
    <property type="evidence" value="ECO:0007669"/>
    <property type="project" value="InterPro"/>
</dbReference>
<accession>A0A7K0FWX8</accession>
<proteinExistence type="predicted"/>
<dbReference type="OrthoDB" id="790170at2"/>
<dbReference type="InterPro" id="IPR007431">
    <property type="entry name" value="ACP_PD"/>
</dbReference>
<organism evidence="1 2">
    <name type="scientific">Pedobacter petrophilus</name>
    <dbReference type="NCBI Taxonomy" id="1908241"/>
    <lineage>
        <taxon>Bacteria</taxon>
        <taxon>Pseudomonadati</taxon>
        <taxon>Bacteroidota</taxon>
        <taxon>Sphingobacteriia</taxon>
        <taxon>Sphingobacteriales</taxon>
        <taxon>Sphingobacteriaceae</taxon>
        <taxon>Pedobacter</taxon>
    </lineage>
</organism>
<dbReference type="Proteomes" id="UP000487757">
    <property type="component" value="Unassembled WGS sequence"/>
</dbReference>
<dbReference type="RefSeq" id="WP_154279732.1">
    <property type="nucleotide sequence ID" value="NZ_JBHUJQ010000001.1"/>
</dbReference>
<sequence length="224" mass="26250">MNFLSHYYFDKLTQDANVVMGTVLPDLIKNASKEANLYPQKNEFLFKGNPDEENLLKGWKRHLAVDLYFHSSVFFLEKTAVLKELIKPVVINTPVRPSFLAHIGLELLLDHLLIEHNLIQVNHFYDKLIAVDRNSLADFLEHCGLKNQAVFNKFLESFISSKYLLSYQKLENISYALNRICMRLWPETLNELQLQELTFQLGIFKPILEEDFMKIFDEIEIKLI</sequence>
<dbReference type="GO" id="GO:0008770">
    <property type="term" value="F:[acyl-carrier-protein] phosphodiesterase activity"/>
    <property type="evidence" value="ECO:0007669"/>
    <property type="project" value="InterPro"/>
</dbReference>
<dbReference type="Pfam" id="PF04336">
    <property type="entry name" value="ACP_PD"/>
    <property type="match status" value="1"/>
</dbReference>
<dbReference type="AlphaFoldDB" id="A0A7K0FWX8"/>